<dbReference type="AlphaFoldDB" id="A0A9N7YRZ6"/>
<keyword evidence="2" id="KW-1185">Reference proteome</keyword>
<dbReference type="Proteomes" id="UP001153269">
    <property type="component" value="Unassembled WGS sequence"/>
</dbReference>
<evidence type="ECO:0000313" key="2">
    <source>
        <dbReference type="Proteomes" id="UP001153269"/>
    </source>
</evidence>
<name>A0A9N7YRZ6_PLEPL</name>
<organism evidence="1 2">
    <name type="scientific">Pleuronectes platessa</name>
    <name type="common">European plaice</name>
    <dbReference type="NCBI Taxonomy" id="8262"/>
    <lineage>
        <taxon>Eukaryota</taxon>
        <taxon>Metazoa</taxon>
        <taxon>Chordata</taxon>
        <taxon>Craniata</taxon>
        <taxon>Vertebrata</taxon>
        <taxon>Euteleostomi</taxon>
        <taxon>Actinopterygii</taxon>
        <taxon>Neopterygii</taxon>
        <taxon>Teleostei</taxon>
        <taxon>Neoteleostei</taxon>
        <taxon>Acanthomorphata</taxon>
        <taxon>Carangaria</taxon>
        <taxon>Pleuronectiformes</taxon>
        <taxon>Pleuronectoidei</taxon>
        <taxon>Pleuronectidae</taxon>
        <taxon>Pleuronectes</taxon>
    </lineage>
</organism>
<reference evidence="1" key="1">
    <citation type="submission" date="2020-03" db="EMBL/GenBank/DDBJ databases">
        <authorList>
            <person name="Weist P."/>
        </authorList>
    </citation>
    <scope>NUCLEOTIDE SEQUENCE</scope>
</reference>
<sequence length="144" mass="15677">MEGSSPFDFSGQTQSQCEFTAGNKMGLADSGVCARVLVILLVVTEEGTEVRVGVEETKEDRGTTAKCEEDKEAGCKFAPLRRDSEVERVCRAEAKLSLRQALQSRSSAFIFSQNLCSSDRVVELQYRGPAGACARPNESLSIFN</sequence>
<accession>A0A9N7YRZ6</accession>
<dbReference type="EMBL" id="CADEAL010001761">
    <property type="protein sequence ID" value="CAB1435320.1"/>
    <property type="molecule type" value="Genomic_DNA"/>
</dbReference>
<gene>
    <name evidence="1" type="ORF">PLEPLA_LOCUS23406</name>
</gene>
<protein>
    <submittedName>
        <fullName evidence="1">Uncharacterized protein</fullName>
    </submittedName>
</protein>
<proteinExistence type="predicted"/>
<evidence type="ECO:0000313" key="1">
    <source>
        <dbReference type="EMBL" id="CAB1435320.1"/>
    </source>
</evidence>
<comment type="caution">
    <text evidence="1">The sequence shown here is derived from an EMBL/GenBank/DDBJ whole genome shotgun (WGS) entry which is preliminary data.</text>
</comment>